<proteinExistence type="evidence at transcript level"/>
<dbReference type="InterPro" id="IPR014756">
    <property type="entry name" value="Ig_E-set"/>
</dbReference>
<reference evidence="3" key="1">
    <citation type="submission" date="2018-09" db="EMBL/GenBank/DDBJ databases">
        <title>Comparative analyses of salivary proteins from the facultative symbiont-infected and uninfected Tetranychus truncatus.</title>
        <authorList>
            <person name="Zhu Y.-X."/>
            <person name="Huang H.-J."/>
            <person name="Hong X.-Y."/>
        </authorList>
    </citation>
    <scope>NUCLEOTIDE SEQUENCE</scope>
</reference>
<dbReference type="SMART" id="SM00737">
    <property type="entry name" value="ML"/>
    <property type="match status" value="1"/>
</dbReference>
<dbReference type="InterPro" id="IPR003172">
    <property type="entry name" value="ML_dom"/>
</dbReference>
<feature type="signal peptide" evidence="1">
    <location>
        <begin position="1"/>
        <end position="17"/>
    </location>
</feature>
<organism evidence="3">
    <name type="scientific">Tetranychus truncatus</name>
    <dbReference type="NCBI Taxonomy" id="93132"/>
    <lineage>
        <taxon>Eukaryota</taxon>
        <taxon>Metazoa</taxon>
        <taxon>Ecdysozoa</taxon>
        <taxon>Arthropoda</taxon>
        <taxon>Chelicerata</taxon>
        <taxon>Arachnida</taxon>
        <taxon>Acari</taxon>
        <taxon>Acariformes</taxon>
        <taxon>Trombidiformes</taxon>
        <taxon>Prostigmata</taxon>
        <taxon>Eleutherengona</taxon>
        <taxon>Raphignathae</taxon>
        <taxon>Tetranychoidea</taxon>
        <taxon>Tetranychidae</taxon>
        <taxon>Tetranychus</taxon>
    </lineage>
</organism>
<dbReference type="EMBL" id="MH990576">
    <property type="protein sequence ID" value="AYV89123.1"/>
    <property type="molecule type" value="mRNA"/>
</dbReference>
<dbReference type="Pfam" id="PF02221">
    <property type="entry name" value="E1_DerP2_DerF2"/>
    <property type="match status" value="1"/>
</dbReference>
<feature type="chain" id="PRO_5017971060" evidence="1">
    <location>
        <begin position="18"/>
        <end position="147"/>
    </location>
</feature>
<protein>
    <submittedName>
        <fullName evidence="3">Der-p2-like allergen isoform X2</fullName>
    </submittedName>
</protein>
<evidence type="ECO:0000259" key="2">
    <source>
        <dbReference type="SMART" id="SM00737"/>
    </source>
</evidence>
<dbReference type="Gene3D" id="2.60.40.770">
    <property type="match status" value="1"/>
</dbReference>
<feature type="domain" description="MD-2-related lipid-recognition" evidence="2">
    <location>
        <begin position="22"/>
        <end position="142"/>
    </location>
</feature>
<dbReference type="AlphaFoldDB" id="A0A3G5ARL6"/>
<evidence type="ECO:0000313" key="3">
    <source>
        <dbReference type="EMBL" id="AYV89123.1"/>
    </source>
</evidence>
<name>A0A3G5ARL6_9ACAR</name>
<sequence length="147" mass="16266">MFRTIAVFALFLAYAQARNVSFTNCSPNGKINFVNIIPCETEPCNFKTGEEVHLNGEFVSSLSASNPTLKSELKMGDSWIAYADVHNDACKYTNCPIVANVPYEFALNTDVFDWPKSFETEMRFRAIGDDGTTELICGKTTIGVTKA</sequence>
<keyword evidence="1" id="KW-0732">Signal</keyword>
<accession>A0A3G5ARL6</accession>
<evidence type="ECO:0000256" key="1">
    <source>
        <dbReference type="SAM" id="SignalP"/>
    </source>
</evidence>
<dbReference type="SUPFAM" id="SSF81296">
    <property type="entry name" value="E set domains"/>
    <property type="match status" value="1"/>
</dbReference>